<dbReference type="EMBL" id="JAGSPJ010000002">
    <property type="protein sequence ID" value="MBR7799604.1"/>
    <property type="molecule type" value="Genomic_DNA"/>
</dbReference>
<reference evidence="1" key="1">
    <citation type="submission" date="2021-04" db="EMBL/GenBank/DDBJ databases">
        <title>novel species isolated from subtropical streams in China.</title>
        <authorList>
            <person name="Lu H."/>
        </authorList>
    </citation>
    <scope>NUCLEOTIDE SEQUENCE</scope>
    <source>
        <strain evidence="1">FT137W</strain>
    </source>
</reference>
<name>A0A941E2T4_9BURK</name>
<protein>
    <submittedName>
        <fullName evidence="1">DUF721 domain-containing protein</fullName>
    </submittedName>
</protein>
<evidence type="ECO:0000313" key="1">
    <source>
        <dbReference type="EMBL" id="MBR7799604.1"/>
    </source>
</evidence>
<evidence type="ECO:0000313" key="2">
    <source>
        <dbReference type="Proteomes" id="UP000678545"/>
    </source>
</evidence>
<dbReference type="InterPro" id="IPR007922">
    <property type="entry name" value="DciA-like"/>
</dbReference>
<accession>A0A941E2T4</accession>
<keyword evidence="2" id="KW-1185">Reference proteome</keyword>
<dbReference type="Proteomes" id="UP000678545">
    <property type="component" value="Unassembled WGS sequence"/>
</dbReference>
<organism evidence="1 2">
    <name type="scientific">Undibacterium fentianense</name>
    <dbReference type="NCBI Taxonomy" id="2828728"/>
    <lineage>
        <taxon>Bacteria</taxon>
        <taxon>Pseudomonadati</taxon>
        <taxon>Pseudomonadota</taxon>
        <taxon>Betaproteobacteria</taxon>
        <taxon>Burkholderiales</taxon>
        <taxon>Oxalobacteraceae</taxon>
        <taxon>Undibacterium</taxon>
    </lineage>
</organism>
<gene>
    <name evidence="1" type="ORF">KDM90_06300</name>
</gene>
<sequence>MAQSNEIASFLRQNDKLSPLLPTVKRNISLQKECRSILPAIFDACEVLNLNDEHLVMSAPNASIATKLKQQLPKLQIHLQQRGWQINAIKIKVQVKRVIEKPTAIKQALLTRPALNAFQNLENSLEATPQNAELKAALSRLLSRNQIK</sequence>
<dbReference type="Pfam" id="PF05258">
    <property type="entry name" value="DciA"/>
    <property type="match status" value="1"/>
</dbReference>
<dbReference type="AlphaFoldDB" id="A0A941E2T4"/>
<comment type="caution">
    <text evidence="1">The sequence shown here is derived from an EMBL/GenBank/DDBJ whole genome shotgun (WGS) entry which is preliminary data.</text>
</comment>
<proteinExistence type="predicted"/>